<dbReference type="InterPro" id="IPR010497">
    <property type="entry name" value="Epoxide_hydro_N"/>
</dbReference>
<dbReference type="Pfam" id="PF06441">
    <property type="entry name" value="EHN"/>
    <property type="match status" value="1"/>
</dbReference>
<organism evidence="6 7">
    <name type="scientific">Piloderma croceum (strain F 1598)</name>
    <dbReference type="NCBI Taxonomy" id="765440"/>
    <lineage>
        <taxon>Eukaryota</taxon>
        <taxon>Fungi</taxon>
        <taxon>Dikarya</taxon>
        <taxon>Basidiomycota</taxon>
        <taxon>Agaricomycotina</taxon>
        <taxon>Agaricomycetes</taxon>
        <taxon>Agaricomycetidae</taxon>
        <taxon>Atheliales</taxon>
        <taxon>Atheliaceae</taxon>
        <taxon>Piloderma</taxon>
    </lineage>
</organism>
<accession>A0A0C3FBL7</accession>
<reference evidence="6 7" key="1">
    <citation type="submission" date="2014-04" db="EMBL/GenBank/DDBJ databases">
        <authorList>
            <consortium name="DOE Joint Genome Institute"/>
            <person name="Kuo A."/>
            <person name="Tarkka M."/>
            <person name="Buscot F."/>
            <person name="Kohler A."/>
            <person name="Nagy L.G."/>
            <person name="Floudas D."/>
            <person name="Copeland A."/>
            <person name="Barry K.W."/>
            <person name="Cichocki N."/>
            <person name="Veneault-Fourrey C."/>
            <person name="LaButti K."/>
            <person name="Lindquist E.A."/>
            <person name="Lipzen A."/>
            <person name="Lundell T."/>
            <person name="Morin E."/>
            <person name="Murat C."/>
            <person name="Sun H."/>
            <person name="Tunlid A."/>
            <person name="Henrissat B."/>
            <person name="Grigoriev I.V."/>
            <person name="Hibbett D.S."/>
            <person name="Martin F."/>
            <person name="Nordberg H.P."/>
            <person name="Cantor M.N."/>
            <person name="Hua S.X."/>
        </authorList>
    </citation>
    <scope>NUCLEOTIDE SEQUENCE [LARGE SCALE GENOMIC DNA]</scope>
    <source>
        <strain evidence="6 7">F 1598</strain>
    </source>
</reference>
<protein>
    <recommendedName>
        <fullName evidence="5">Epoxide hydrolase N-terminal domain-containing protein</fullName>
    </recommendedName>
</protein>
<dbReference type="SUPFAM" id="SSF53474">
    <property type="entry name" value="alpha/beta-Hydrolases"/>
    <property type="match status" value="1"/>
</dbReference>
<dbReference type="HOGENOM" id="CLU_019414_0_0_1"/>
<dbReference type="PANTHER" id="PTHR21661:SF35">
    <property type="entry name" value="EPOXIDE HYDROLASE"/>
    <property type="match status" value="1"/>
</dbReference>
<evidence type="ECO:0000259" key="5">
    <source>
        <dbReference type="Pfam" id="PF06441"/>
    </source>
</evidence>
<feature type="active site" description="Proton acceptor" evidence="4">
    <location>
        <position position="377"/>
    </location>
</feature>
<feature type="active site" description="Nucleophile" evidence="4">
    <location>
        <position position="183"/>
    </location>
</feature>
<gene>
    <name evidence="6" type="ORF">PILCRDRAFT_825601</name>
</gene>
<proteinExistence type="inferred from homology"/>
<dbReference type="PIRSF" id="PIRSF001112">
    <property type="entry name" value="Epoxide_hydrolase"/>
    <property type="match status" value="1"/>
</dbReference>
<dbReference type="OrthoDB" id="7130006at2759"/>
<evidence type="ECO:0000313" key="7">
    <source>
        <dbReference type="Proteomes" id="UP000054166"/>
    </source>
</evidence>
<dbReference type="InterPro" id="IPR016292">
    <property type="entry name" value="Epoxide_hydrolase"/>
</dbReference>
<dbReference type="InterPro" id="IPR000639">
    <property type="entry name" value="Epox_hydrolase-like"/>
</dbReference>
<dbReference type="PANTHER" id="PTHR21661">
    <property type="entry name" value="EPOXIDE HYDROLASE 1-RELATED"/>
    <property type="match status" value="1"/>
</dbReference>
<feature type="domain" description="Epoxide hydrolase N-terminal" evidence="5">
    <location>
        <begin position="10"/>
        <end position="117"/>
    </location>
</feature>
<dbReference type="Gene3D" id="3.40.50.1820">
    <property type="entry name" value="alpha/beta hydrolase"/>
    <property type="match status" value="1"/>
</dbReference>
<dbReference type="InParanoid" id="A0A0C3FBL7"/>
<evidence type="ECO:0000256" key="3">
    <source>
        <dbReference type="ARBA" id="ARBA00022801"/>
    </source>
</evidence>
<dbReference type="Proteomes" id="UP000054166">
    <property type="component" value="Unassembled WGS sequence"/>
</dbReference>
<sequence length="406" mass="46085">MDAEPAIMKPRPFQVHIPDEQLDRLKRKLEDYELPESDIIEDAGWSYGVSLEWVKSLKKYWLEEFDWRKAETAINRWDNFKVDIDGVDLHFVHQKSLHLHAIPLLIVHGWPGTFHEFDQIIEPLINPPDGKTAFDVIIPSVPGFGFSSTPRRKGWTVRDSAQLFNTLVTKVLGYESYAAQGGDWGSIISTLLSDMPHCKAVHLNMCTVPPPFPYAVLGLVFALPSWLSTPLVKWYFSPEEYRQMVRSKDFALQGVGYFGMQATQPFTIGLALNDSPIGLLIWLGEKYHTHVDPTYDLPPSTLITTISIYYHTHTFASSCLPYHENASMFAAPPARIKDAILGVSVFSNDILIFPGRWISKWHKSKLLFHKTHAKGGHFPALDNPEELVGDLRVFFGEHTKLFAVEA</sequence>
<dbReference type="EMBL" id="KN833027">
    <property type="protein sequence ID" value="KIM77259.1"/>
    <property type="molecule type" value="Genomic_DNA"/>
</dbReference>
<dbReference type="GO" id="GO:0004301">
    <property type="term" value="F:epoxide hydrolase activity"/>
    <property type="evidence" value="ECO:0007669"/>
    <property type="project" value="TreeGrafter"/>
</dbReference>
<keyword evidence="3" id="KW-0378">Hydrolase</keyword>
<dbReference type="GO" id="GO:0097176">
    <property type="term" value="P:epoxide metabolic process"/>
    <property type="evidence" value="ECO:0007669"/>
    <property type="project" value="TreeGrafter"/>
</dbReference>
<evidence type="ECO:0000313" key="6">
    <source>
        <dbReference type="EMBL" id="KIM77259.1"/>
    </source>
</evidence>
<dbReference type="PRINTS" id="PR00412">
    <property type="entry name" value="EPOXHYDRLASE"/>
</dbReference>
<dbReference type="AlphaFoldDB" id="A0A0C3FBL7"/>
<evidence type="ECO:0000256" key="2">
    <source>
        <dbReference type="ARBA" id="ARBA00022797"/>
    </source>
</evidence>
<feature type="active site" description="Proton donor" evidence="4">
    <location>
        <position position="322"/>
    </location>
</feature>
<keyword evidence="2" id="KW-0058">Aromatic hydrocarbons catabolism</keyword>
<dbReference type="STRING" id="765440.A0A0C3FBL7"/>
<dbReference type="InterPro" id="IPR029058">
    <property type="entry name" value="AB_hydrolase_fold"/>
</dbReference>
<name>A0A0C3FBL7_PILCF</name>
<evidence type="ECO:0000256" key="1">
    <source>
        <dbReference type="ARBA" id="ARBA00010088"/>
    </source>
</evidence>
<keyword evidence="7" id="KW-1185">Reference proteome</keyword>
<comment type="similarity">
    <text evidence="1">Belongs to the peptidase S33 family.</text>
</comment>
<reference evidence="7" key="2">
    <citation type="submission" date="2015-01" db="EMBL/GenBank/DDBJ databases">
        <title>Evolutionary Origins and Diversification of the Mycorrhizal Mutualists.</title>
        <authorList>
            <consortium name="DOE Joint Genome Institute"/>
            <consortium name="Mycorrhizal Genomics Consortium"/>
            <person name="Kohler A."/>
            <person name="Kuo A."/>
            <person name="Nagy L.G."/>
            <person name="Floudas D."/>
            <person name="Copeland A."/>
            <person name="Barry K.W."/>
            <person name="Cichocki N."/>
            <person name="Veneault-Fourrey C."/>
            <person name="LaButti K."/>
            <person name="Lindquist E.A."/>
            <person name="Lipzen A."/>
            <person name="Lundell T."/>
            <person name="Morin E."/>
            <person name="Murat C."/>
            <person name="Riley R."/>
            <person name="Ohm R."/>
            <person name="Sun H."/>
            <person name="Tunlid A."/>
            <person name="Henrissat B."/>
            <person name="Grigoriev I.V."/>
            <person name="Hibbett D.S."/>
            <person name="Martin F."/>
        </authorList>
    </citation>
    <scope>NUCLEOTIDE SEQUENCE [LARGE SCALE GENOMIC DNA]</scope>
    <source>
        <strain evidence="7">F 1598</strain>
    </source>
</reference>
<evidence type="ECO:0000256" key="4">
    <source>
        <dbReference type="PIRSR" id="PIRSR001112-1"/>
    </source>
</evidence>